<dbReference type="GO" id="GO:0010190">
    <property type="term" value="P:cytochrome b6f complex assembly"/>
    <property type="evidence" value="ECO:0007669"/>
    <property type="project" value="TreeGrafter"/>
</dbReference>
<comment type="caution">
    <text evidence="3">The sequence shown here is derived from an EMBL/GenBank/DDBJ whole genome shotgun (WGS) entry which is preliminary data.</text>
</comment>
<dbReference type="InterPro" id="IPR017937">
    <property type="entry name" value="Thioredoxin_CS"/>
</dbReference>
<dbReference type="PANTHER" id="PTHR47353">
    <property type="entry name" value="THIOREDOXIN-LIKE PROTEIN HCF164, CHLOROPLASTIC"/>
    <property type="match status" value="1"/>
</dbReference>
<proteinExistence type="predicted"/>
<evidence type="ECO:0000313" key="4">
    <source>
        <dbReference type="Proteomes" id="UP000824139"/>
    </source>
</evidence>
<protein>
    <submittedName>
        <fullName evidence="3">Thioredoxin fold domain-containing protein</fullName>
    </submittedName>
</protein>
<feature type="chain" id="PRO_5038712536" evidence="1">
    <location>
        <begin position="21"/>
        <end position="158"/>
    </location>
</feature>
<reference evidence="3" key="2">
    <citation type="journal article" date="2021" name="PeerJ">
        <title>Extensive microbial diversity within the chicken gut microbiome revealed by metagenomics and culture.</title>
        <authorList>
            <person name="Gilroy R."/>
            <person name="Ravi A."/>
            <person name="Getino M."/>
            <person name="Pursley I."/>
            <person name="Horton D.L."/>
            <person name="Alikhan N.F."/>
            <person name="Baker D."/>
            <person name="Gharbi K."/>
            <person name="Hall N."/>
            <person name="Watson M."/>
            <person name="Adriaenssens E.M."/>
            <person name="Foster-Nyarko E."/>
            <person name="Jarju S."/>
            <person name="Secka A."/>
            <person name="Antonio M."/>
            <person name="Oren A."/>
            <person name="Chaudhuri R.R."/>
            <person name="La Ragione R."/>
            <person name="Hildebrand F."/>
            <person name="Pallen M.J."/>
        </authorList>
    </citation>
    <scope>NUCLEOTIDE SEQUENCE</scope>
    <source>
        <strain evidence="3">CHK152-2994</strain>
    </source>
</reference>
<sequence length="158" mass="17880">MKKNIIITLAILLVVLISSAAGFAVATATGAGAPKEKPSDYKVGISYDKAMESDKPMVALFYVDWCGYCLKFMPKFKTLSLMYLARYNFVMLDVENPVNKELVEDVGLTGFPTVYIIDPKYDNRILLNNAFYQNMPKMKTELNRYLRIRGLLDKASKK</sequence>
<evidence type="ECO:0000313" key="3">
    <source>
        <dbReference type="EMBL" id="HIS82990.1"/>
    </source>
</evidence>
<gene>
    <name evidence="3" type="ORF">IAD41_05220</name>
</gene>
<dbReference type="Proteomes" id="UP000824139">
    <property type="component" value="Unassembled WGS sequence"/>
</dbReference>
<reference evidence="3" key="1">
    <citation type="submission" date="2020-10" db="EMBL/GenBank/DDBJ databases">
        <authorList>
            <person name="Gilroy R."/>
        </authorList>
    </citation>
    <scope>NUCLEOTIDE SEQUENCE</scope>
    <source>
        <strain evidence="3">CHK152-2994</strain>
    </source>
</reference>
<name>A0A9D1K3J5_9BACT</name>
<evidence type="ECO:0000256" key="1">
    <source>
        <dbReference type="SAM" id="SignalP"/>
    </source>
</evidence>
<dbReference type="SUPFAM" id="SSF52833">
    <property type="entry name" value="Thioredoxin-like"/>
    <property type="match status" value="1"/>
</dbReference>
<dbReference type="EMBL" id="DVJO01000112">
    <property type="protein sequence ID" value="HIS82990.1"/>
    <property type="molecule type" value="Genomic_DNA"/>
</dbReference>
<dbReference type="InterPro" id="IPR044241">
    <property type="entry name" value="TxlA/HCF164"/>
</dbReference>
<dbReference type="Gene3D" id="3.40.30.10">
    <property type="entry name" value="Glutaredoxin"/>
    <property type="match status" value="1"/>
</dbReference>
<feature type="domain" description="Thioredoxin" evidence="2">
    <location>
        <begin position="14"/>
        <end position="157"/>
    </location>
</feature>
<dbReference type="Pfam" id="PF00085">
    <property type="entry name" value="Thioredoxin"/>
    <property type="match status" value="1"/>
</dbReference>
<evidence type="ECO:0000259" key="2">
    <source>
        <dbReference type="PROSITE" id="PS51352"/>
    </source>
</evidence>
<feature type="signal peptide" evidence="1">
    <location>
        <begin position="1"/>
        <end position="20"/>
    </location>
</feature>
<dbReference type="AlphaFoldDB" id="A0A9D1K3J5"/>
<dbReference type="PROSITE" id="PS00194">
    <property type="entry name" value="THIOREDOXIN_1"/>
    <property type="match status" value="1"/>
</dbReference>
<dbReference type="GO" id="GO:0016671">
    <property type="term" value="F:oxidoreductase activity, acting on a sulfur group of donors, disulfide as acceptor"/>
    <property type="evidence" value="ECO:0007669"/>
    <property type="project" value="TreeGrafter"/>
</dbReference>
<keyword evidence="1" id="KW-0732">Signal</keyword>
<dbReference type="PROSITE" id="PS51352">
    <property type="entry name" value="THIOREDOXIN_2"/>
    <property type="match status" value="1"/>
</dbReference>
<organism evidence="3 4">
    <name type="scientific">Candidatus Scatenecus faecavium</name>
    <dbReference type="NCBI Taxonomy" id="2840915"/>
    <lineage>
        <taxon>Bacteria</taxon>
        <taxon>Candidatus Scatenecus</taxon>
    </lineage>
</organism>
<dbReference type="InterPro" id="IPR036249">
    <property type="entry name" value="Thioredoxin-like_sf"/>
</dbReference>
<dbReference type="PANTHER" id="PTHR47353:SF1">
    <property type="entry name" value="THIOREDOXIN-LIKE PROTEIN HCF164, CHLOROPLASTIC"/>
    <property type="match status" value="1"/>
</dbReference>
<dbReference type="CDD" id="cd02961">
    <property type="entry name" value="PDI_a_family"/>
    <property type="match status" value="1"/>
</dbReference>
<accession>A0A9D1K3J5</accession>
<dbReference type="InterPro" id="IPR013766">
    <property type="entry name" value="Thioredoxin_domain"/>
</dbReference>